<dbReference type="GeneID" id="56472023"/>
<name>A0A223EDN7_9BACI</name>
<organism evidence="9 10">
    <name type="scientific">Peribacillus simplex NBRC 15720 = DSM 1321</name>
    <dbReference type="NCBI Taxonomy" id="1349754"/>
    <lineage>
        <taxon>Bacteria</taxon>
        <taxon>Bacillati</taxon>
        <taxon>Bacillota</taxon>
        <taxon>Bacilli</taxon>
        <taxon>Bacillales</taxon>
        <taxon>Bacillaceae</taxon>
        <taxon>Peribacillus</taxon>
    </lineage>
</organism>
<comment type="similarity">
    <text evidence="7">Belongs to the FtsL family.</text>
</comment>
<gene>
    <name evidence="7" type="primary">ftsL</name>
    <name evidence="9" type="ORF">BS1321_04680</name>
</gene>
<dbReference type="GO" id="GO:0043093">
    <property type="term" value="P:FtsZ-dependent cytokinesis"/>
    <property type="evidence" value="ECO:0007669"/>
    <property type="project" value="UniProtKB-UniRule"/>
</dbReference>
<evidence type="ECO:0000256" key="5">
    <source>
        <dbReference type="ARBA" id="ARBA00023136"/>
    </source>
</evidence>
<evidence type="ECO:0000313" key="10">
    <source>
        <dbReference type="Proteomes" id="UP000214618"/>
    </source>
</evidence>
<comment type="function">
    <text evidence="7">Essential cell division protein.</text>
</comment>
<reference evidence="9 10" key="1">
    <citation type="submission" date="2016-10" db="EMBL/GenBank/DDBJ databases">
        <title>The whole genome sequencing and assembly of Bacillus simplex DSM 1321 strain.</title>
        <authorList>
            <person name="Park M.-K."/>
            <person name="Lee Y.-J."/>
            <person name="Yi H."/>
            <person name="Bahn Y.-S."/>
            <person name="Kim J.F."/>
            <person name="Lee D.-W."/>
        </authorList>
    </citation>
    <scope>NUCLEOTIDE SEQUENCE [LARGE SCALE GENOMIC DNA]</scope>
    <source>
        <strain evidence="9 10">DSM 1321</strain>
    </source>
</reference>
<proteinExistence type="inferred from homology"/>
<evidence type="ECO:0000256" key="6">
    <source>
        <dbReference type="ARBA" id="ARBA00023306"/>
    </source>
</evidence>
<dbReference type="AlphaFoldDB" id="A0A223EDN7"/>
<protein>
    <recommendedName>
        <fullName evidence="7 8">Cell division protein FtsL</fullName>
    </recommendedName>
</protein>
<evidence type="ECO:0000256" key="3">
    <source>
        <dbReference type="ARBA" id="ARBA00022692"/>
    </source>
</evidence>
<dbReference type="InterPro" id="IPR011922">
    <property type="entry name" value="Cell_div_FtsL"/>
</dbReference>
<keyword evidence="6 7" id="KW-0131">Cell cycle</keyword>
<dbReference type="GO" id="GO:0032153">
    <property type="term" value="C:cell division site"/>
    <property type="evidence" value="ECO:0007669"/>
    <property type="project" value="UniProtKB-UniRule"/>
</dbReference>
<dbReference type="InterPro" id="IPR007060">
    <property type="entry name" value="FtsL/DivIC"/>
</dbReference>
<evidence type="ECO:0000256" key="7">
    <source>
        <dbReference type="HAMAP-Rule" id="MF_00910"/>
    </source>
</evidence>
<evidence type="ECO:0000313" key="9">
    <source>
        <dbReference type="EMBL" id="ASS93323.1"/>
    </source>
</evidence>
<comment type="subcellular location">
    <subcellularLocation>
        <location evidence="7">Cell membrane</location>
        <topology evidence="7">Single-pass type II membrane protein</topology>
    </subcellularLocation>
    <text evidence="7">Localizes to the division septum where it forms a ring structure.</text>
</comment>
<dbReference type="EMBL" id="CP017704">
    <property type="protein sequence ID" value="ASS93323.1"/>
    <property type="molecule type" value="Genomic_DNA"/>
</dbReference>
<keyword evidence="4 7" id="KW-1133">Transmembrane helix</keyword>
<evidence type="ECO:0000256" key="8">
    <source>
        <dbReference type="NCBIfam" id="TIGR02209"/>
    </source>
</evidence>
<accession>A0A223EDN7</accession>
<evidence type="ECO:0000256" key="4">
    <source>
        <dbReference type="ARBA" id="ARBA00022989"/>
    </source>
</evidence>
<keyword evidence="5 7" id="KW-0472">Membrane</keyword>
<dbReference type="OrthoDB" id="14664at2"/>
<dbReference type="HAMAP" id="MF_00910">
    <property type="entry name" value="FtsL"/>
    <property type="match status" value="1"/>
</dbReference>
<dbReference type="NCBIfam" id="TIGR02209">
    <property type="entry name" value="ftsL_broad"/>
    <property type="match status" value="1"/>
</dbReference>
<feature type="transmembrane region" description="Helical" evidence="7">
    <location>
        <begin position="37"/>
        <end position="56"/>
    </location>
</feature>
<keyword evidence="2 7" id="KW-0132">Cell division</keyword>
<dbReference type="Proteomes" id="UP000214618">
    <property type="component" value="Chromosome"/>
</dbReference>
<dbReference type="RefSeq" id="WP_063231939.1">
    <property type="nucleotide sequence ID" value="NZ_BCVO01000001.1"/>
</dbReference>
<dbReference type="Pfam" id="PF04977">
    <property type="entry name" value="DivIC"/>
    <property type="match status" value="1"/>
</dbReference>
<keyword evidence="1 7" id="KW-1003">Cell membrane</keyword>
<sequence>MSSIAKKIQEQQYEDQQQQQTQQTVVIRKAKISIGEVFLLCALAIMVTFMGVKIVSNQAAIYETNKEIQLVETSIEEQGKVNDDLKVQVAELSTYERIWKKAAALGFKLNENNVKGVQ</sequence>
<dbReference type="GO" id="GO:0005886">
    <property type="term" value="C:plasma membrane"/>
    <property type="evidence" value="ECO:0007669"/>
    <property type="project" value="UniProtKB-SubCell"/>
</dbReference>
<evidence type="ECO:0000256" key="1">
    <source>
        <dbReference type="ARBA" id="ARBA00022475"/>
    </source>
</evidence>
<evidence type="ECO:0000256" key="2">
    <source>
        <dbReference type="ARBA" id="ARBA00022618"/>
    </source>
</evidence>
<keyword evidence="3 7" id="KW-0812">Transmembrane</keyword>